<dbReference type="NCBIfam" id="TIGR00204">
    <property type="entry name" value="dxs"/>
    <property type="match status" value="1"/>
</dbReference>
<dbReference type="Gene3D" id="3.40.50.970">
    <property type="match status" value="2"/>
</dbReference>
<dbReference type="EC" id="2.2.1.7" evidence="10"/>
<comment type="subunit">
    <text evidence="3 10">Homodimer.</text>
</comment>
<dbReference type="Gene3D" id="3.40.50.920">
    <property type="match status" value="1"/>
</dbReference>
<feature type="binding site" evidence="10">
    <location>
        <begin position="105"/>
        <end position="107"/>
    </location>
    <ligand>
        <name>thiamine diphosphate</name>
        <dbReference type="ChEBI" id="CHEBI:58937"/>
    </ligand>
</feature>
<evidence type="ECO:0000313" key="12">
    <source>
        <dbReference type="EMBL" id="QNM14532.1"/>
    </source>
</evidence>
<comment type="similarity">
    <text evidence="2 10">Belongs to the transketolase family. DXPS subfamily.</text>
</comment>
<evidence type="ECO:0000256" key="10">
    <source>
        <dbReference type="HAMAP-Rule" id="MF_00315"/>
    </source>
</evidence>
<dbReference type="GO" id="GO:0008661">
    <property type="term" value="F:1-deoxy-D-xylulose-5-phosphate synthase activity"/>
    <property type="evidence" value="ECO:0007669"/>
    <property type="project" value="UniProtKB-UniRule"/>
</dbReference>
<dbReference type="PROSITE" id="PS00801">
    <property type="entry name" value="TRANSKETOLASE_1"/>
    <property type="match status" value="1"/>
</dbReference>
<evidence type="ECO:0000256" key="5">
    <source>
        <dbReference type="ARBA" id="ARBA00022723"/>
    </source>
</evidence>
<dbReference type="InterPro" id="IPR029061">
    <property type="entry name" value="THDP-binding"/>
</dbReference>
<evidence type="ECO:0000256" key="1">
    <source>
        <dbReference type="ARBA" id="ARBA00004980"/>
    </source>
</evidence>
<dbReference type="GO" id="GO:0009228">
    <property type="term" value="P:thiamine biosynthetic process"/>
    <property type="evidence" value="ECO:0007669"/>
    <property type="project" value="UniProtKB-UniRule"/>
</dbReference>
<keyword evidence="5 10" id="KW-0479">Metal-binding</keyword>
<evidence type="ECO:0000256" key="3">
    <source>
        <dbReference type="ARBA" id="ARBA00011738"/>
    </source>
</evidence>
<dbReference type="GO" id="GO:0030976">
    <property type="term" value="F:thiamine pyrophosphate binding"/>
    <property type="evidence" value="ECO:0007669"/>
    <property type="project" value="UniProtKB-UniRule"/>
</dbReference>
<dbReference type="HAMAP" id="MF_00315">
    <property type="entry name" value="DXP_synth"/>
    <property type="match status" value="1"/>
</dbReference>
<comment type="pathway">
    <text evidence="1 10">Metabolic intermediate biosynthesis; 1-deoxy-D-xylulose 5-phosphate biosynthesis; 1-deoxy-D-xylulose 5-phosphate from D-glyceraldehyde 3-phosphate and pyruvate: step 1/1.</text>
</comment>
<dbReference type="AlphaFoldDB" id="A0A7G9GUQ0"/>
<comment type="cofactor">
    <cofactor evidence="10">
        <name>thiamine diphosphate</name>
        <dbReference type="ChEBI" id="CHEBI:58937"/>
    </cofactor>
    <text evidence="10">Binds 1 thiamine pyrophosphate per subunit.</text>
</comment>
<keyword evidence="8 10" id="KW-0786">Thiamine pyrophosphate</keyword>
<comment type="cofactor">
    <cofactor evidence="10">
        <name>Mg(2+)</name>
        <dbReference type="ChEBI" id="CHEBI:18420"/>
    </cofactor>
    <text evidence="10">Binds 1 Mg(2+) ion per subunit.</text>
</comment>
<reference evidence="12 13" key="1">
    <citation type="submission" date="2020-08" db="EMBL/GenBank/DDBJ databases">
        <authorList>
            <person name="Liu C."/>
            <person name="Sun Q."/>
        </authorList>
    </citation>
    <scope>NUCLEOTIDE SEQUENCE [LARGE SCALE GENOMIC DNA]</scope>
    <source>
        <strain evidence="12 13">NSJ-57</strain>
    </source>
</reference>
<comment type="function">
    <text evidence="10">Catalyzes the acyloin condensation reaction between C atoms 2 and 3 of pyruvate and glyceraldehyde 3-phosphate to yield 1-deoxy-D-xylulose-5-phosphate (DXP).</text>
</comment>
<dbReference type="Pfam" id="PF02780">
    <property type="entry name" value="Transketolase_C"/>
    <property type="match status" value="1"/>
</dbReference>
<dbReference type="InterPro" id="IPR005475">
    <property type="entry name" value="Transketolase-like_Pyr-bd"/>
</dbReference>
<dbReference type="Pfam" id="PF13292">
    <property type="entry name" value="DXP_synthase_N"/>
    <property type="match status" value="1"/>
</dbReference>
<dbReference type="SUPFAM" id="SSF52518">
    <property type="entry name" value="Thiamin diphosphate-binding fold (THDP-binding)"/>
    <property type="match status" value="2"/>
</dbReference>
<keyword evidence="6 10" id="KW-0460">Magnesium</keyword>
<feature type="binding site" evidence="10">
    <location>
        <position position="351"/>
    </location>
    <ligand>
        <name>thiamine diphosphate</name>
        <dbReference type="ChEBI" id="CHEBI:58937"/>
    </ligand>
</feature>
<dbReference type="CDD" id="cd02007">
    <property type="entry name" value="TPP_DXS"/>
    <property type="match status" value="1"/>
</dbReference>
<keyword evidence="9 10" id="KW-0414">Isoprene biosynthesis</keyword>
<feature type="binding site" evidence="10">
    <location>
        <position position="132"/>
    </location>
    <ligand>
        <name>Mg(2+)</name>
        <dbReference type="ChEBI" id="CHEBI:18420"/>
    </ligand>
</feature>
<dbReference type="GO" id="GO:0016114">
    <property type="term" value="P:terpenoid biosynthetic process"/>
    <property type="evidence" value="ECO:0007669"/>
    <property type="project" value="UniProtKB-UniRule"/>
</dbReference>
<evidence type="ECO:0000259" key="11">
    <source>
        <dbReference type="SMART" id="SM00861"/>
    </source>
</evidence>
<keyword evidence="7 10" id="KW-0784">Thiamine biosynthesis</keyword>
<dbReference type="InterPro" id="IPR009014">
    <property type="entry name" value="Transketo_C/PFOR_II"/>
</dbReference>
<dbReference type="PANTHER" id="PTHR43322">
    <property type="entry name" value="1-D-DEOXYXYLULOSE 5-PHOSPHATE SYNTHASE-RELATED"/>
    <property type="match status" value="1"/>
</dbReference>
<dbReference type="InterPro" id="IPR033248">
    <property type="entry name" value="Transketolase_C"/>
</dbReference>
<feature type="binding site" evidence="10">
    <location>
        <position position="162"/>
    </location>
    <ligand>
        <name>thiamine diphosphate</name>
        <dbReference type="ChEBI" id="CHEBI:58937"/>
    </ligand>
</feature>
<gene>
    <name evidence="10" type="primary">dxs</name>
    <name evidence="12" type="ORF">H9Q81_05950</name>
</gene>
<dbReference type="GO" id="GO:0000287">
    <property type="term" value="F:magnesium ion binding"/>
    <property type="evidence" value="ECO:0007669"/>
    <property type="project" value="UniProtKB-UniRule"/>
</dbReference>
<dbReference type="GO" id="GO:0005829">
    <property type="term" value="C:cytosol"/>
    <property type="evidence" value="ECO:0007669"/>
    <property type="project" value="TreeGrafter"/>
</dbReference>
<accession>A0A7G9GUQ0</accession>
<protein>
    <recommendedName>
        <fullName evidence="10">1-deoxy-D-xylulose-5-phosphate synthase</fullName>
        <ecNumber evidence="10">2.2.1.7</ecNumber>
    </recommendedName>
    <alternativeName>
        <fullName evidence="10">1-deoxyxylulose-5-phosphate synthase</fullName>
        <shortName evidence="10">DXP synthase</shortName>
        <shortName evidence="10">DXPS</shortName>
    </alternativeName>
</protein>
<evidence type="ECO:0000256" key="2">
    <source>
        <dbReference type="ARBA" id="ARBA00011081"/>
    </source>
</evidence>
<feature type="binding site" evidence="10">
    <location>
        <position position="162"/>
    </location>
    <ligand>
        <name>Mg(2+)</name>
        <dbReference type="ChEBI" id="CHEBI:18420"/>
    </ligand>
</feature>
<feature type="binding site" evidence="10">
    <location>
        <begin position="133"/>
        <end position="134"/>
    </location>
    <ligand>
        <name>thiamine diphosphate</name>
        <dbReference type="ChEBI" id="CHEBI:58937"/>
    </ligand>
</feature>
<dbReference type="InterPro" id="IPR005477">
    <property type="entry name" value="Dxylulose-5-P_synthase"/>
</dbReference>
<dbReference type="GO" id="GO:0019288">
    <property type="term" value="P:isopentenyl diphosphate biosynthetic process, methylerythritol 4-phosphate pathway"/>
    <property type="evidence" value="ECO:0007669"/>
    <property type="project" value="TreeGrafter"/>
</dbReference>
<keyword evidence="4 10" id="KW-0808">Transferase</keyword>
<dbReference type="CDD" id="cd07033">
    <property type="entry name" value="TPP_PYR_DXS_TK_like"/>
    <property type="match status" value="1"/>
</dbReference>
<evidence type="ECO:0000256" key="6">
    <source>
        <dbReference type="ARBA" id="ARBA00022842"/>
    </source>
</evidence>
<dbReference type="SUPFAM" id="SSF52922">
    <property type="entry name" value="TK C-terminal domain-like"/>
    <property type="match status" value="1"/>
</dbReference>
<dbReference type="Pfam" id="PF02779">
    <property type="entry name" value="Transket_pyr"/>
    <property type="match status" value="1"/>
</dbReference>
<evidence type="ECO:0000256" key="4">
    <source>
        <dbReference type="ARBA" id="ARBA00022679"/>
    </source>
</evidence>
<name>A0A7G9GUQ0_9FUSO</name>
<keyword evidence="13" id="KW-1185">Reference proteome</keyword>
<dbReference type="UniPathway" id="UPA00064">
    <property type="reaction ID" value="UER00091"/>
</dbReference>
<evidence type="ECO:0000313" key="13">
    <source>
        <dbReference type="Proteomes" id="UP000515913"/>
    </source>
</evidence>
<dbReference type="KEGG" id="fho:H9Q81_05950"/>
<dbReference type="NCBIfam" id="NF003933">
    <property type="entry name" value="PRK05444.2-2"/>
    <property type="match status" value="1"/>
</dbReference>
<dbReference type="Proteomes" id="UP000515913">
    <property type="component" value="Chromosome"/>
</dbReference>
<feature type="domain" description="Transketolase-like pyrimidine-binding" evidence="11">
    <location>
        <begin position="300"/>
        <end position="465"/>
    </location>
</feature>
<comment type="catalytic activity">
    <reaction evidence="10">
        <text>D-glyceraldehyde 3-phosphate + pyruvate + H(+) = 1-deoxy-D-xylulose 5-phosphate + CO2</text>
        <dbReference type="Rhea" id="RHEA:12605"/>
        <dbReference type="ChEBI" id="CHEBI:15361"/>
        <dbReference type="ChEBI" id="CHEBI:15378"/>
        <dbReference type="ChEBI" id="CHEBI:16526"/>
        <dbReference type="ChEBI" id="CHEBI:57792"/>
        <dbReference type="ChEBI" id="CHEBI:59776"/>
        <dbReference type="EC" id="2.2.1.7"/>
    </reaction>
</comment>
<feature type="binding site" evidence="10">
    <location>
        <position position="272"/>
    </location>
    <ligand>
        <name>thiamine diphosphate</name>
        <dbReference type="ChEBI" id="CHEBI:58937"/>
    </ligand>
</feature>
<dbReference type="InterPro" id="IPR049557">
    <property type="entry name" value="Transketolase_CS"/>
</dbReference>
<dbReference type="PANTHER" id="PTHR43322:SF5">
    <property type="entry name" value="1-DEOXY-D-XYLULOSE-5-PHOSPHATE SYNTHASE, CHLOROPLASTIC"/>
    <property type="match status" value="1"/>
</dbReference>
<proteinExistence type="inferred from homology"/>
<evidence type="ECO:0000256" key="9">
    <source>
        <dbReference type="ARBA" id="ARBA00023229"/>
    </source>
</evidence>
<feature type="binding site" evidence="10">
    <location>
        <position position="64"/>
    </location>
    <ligand>
        <name>thiamine diphosphate</name>
        <dbReference type="ChEBI" id="CHEBI:58937"/>
    </ligand>
</feature>
<evidence type="ECO:0000256" key="7">
    <source>
        <dbReference type="ARBA" id="ARBA00022977"/>
    </source>
</evidence>
<dbReference type="RefSeq" id="WP_176838663.1">
    <property type="nucleotide sequence ID" value="NZ_CP060637.1"/>
</dbReference>
<organism evidence="12 13">
    <name type="scientific">Fusobacterium hominis</name>
    <dbReference type="NCBI Taxonomy" id="2764326"/>
    <lineage>
        <taxon>Bacteria</taxon>
        <taxon>Fusobacteriati</taxon>
        <taxon>Fusobacteriota</taxon>
        <taxon>Fusobacteriia</taxon>
        <taxon>Fusobacteriales</taxon>
        <taxon>Fusobacteriaceae</taxon>
        <taxon>Fusobacterium</taxon>
    </lineage>
</organism>
<sequence length="608" mass="67839">MEKKREDILQDLDIKAKEIRRKLIETVSKNGGHLSSNLGIVELTLCLHESFDIEKDKILFDVGHQGYVHKLLTGRDKNFDTLRKRHGIGPFMDPKESNYDPFISGHAGTALSAGSGIAMGNPDSKVVIVVGDAAISNGHSIEALNNIGGNKLKNVIVILNDNDMSIGKNVGSLSKFFGKFLVSEKYMNLRDDIKGIIKKIKIAEGFSNTLERMEVSVKNFFLPLSILESLGFTFFGVLDGHNCDELLTTFEKIKNVEGPIFIHVKTQKGKGYKYAEEDQEKFHGISPFDIKTGSIPKNSSSYSSIFGNEIVKFAKEDKDIFAICCGMVKGTGLKEFFEKFPERAIDTGIAEGHAVTFAGGLAREKRKPYVAIYSTFIQRAFSQLIHDISLQKLPVRFIIDRAGIVGEDGKTHNGLYDIAMFLTVPNYTVIAPTTSKELKEALEITRNFESGPIVIRIPREIEFNIENDTKFELGKWKELKKGKNNLFIATGSMLKEILNIEEQLKARGIEGTIVSAASIKPLDETYLLDAANKYDNIFVLEEAYIKNSFGSSIMDFYNDRGINKLIYKIGINQGNIPHGNRGELLEEFGLRGENLIKRIEDKIDAGKK</sequence>
<dbReference type="EMBL" id="CP060637">
    <property type="protein sequence ID" value="QNM14532.1"/>
    <property type="molecule type" value="Genomic_DNA"/>
</dbReference>
<evidence type="ECO:0000256" key="8">
    <source>
        <dbReference type="ARBA" id="ARBA00023052"/>
    </source>
</evidence>
<dbReference type="SMART" id="SM00861">
    <property type="entry name" value="Transket_pyr"/>
    <property type="match status" value="1"/>
</dbReference>